<evidence type="ECO:0000259" key="1">
    <source>
        <dbReference type="Pfam" id="PF01636"/>
    </source>
</evidence>
<organism evidence="2 3">
    <name type="scientific">Epichloe bromicola</name>
    <dbReference type="NCBI Taxonomy" id="79588"/>
    <lineage>
        <taxon>Eukaryota</taxon>
        <taxon>Fungi</taxon>
        <taxon>Dikarya</taxon>
        <taxon>Ascomycota</taxon>
        <taxon>Pezizomycotina</taxon>
        <taxon>Sordariomycetes</taxon>
        <taxon>Hypocreomycetidae</taxon>
        <taxon>Hypocreales</taxon>
        <taxon>Clavicipitaceae</taxon>
        <taxon>Epichloe</taxon>
    </lineage>
</organism>
<reference evidence="3" key="1">
    <citation type="submission" date="2024-06" db="EMBL/GenBank/DDBJ databases">
        <title>Draft Genome Sequences of Epichloe bromicola Strains Isolated from Elymus ciliaris.</title>
        <authorList>
            <consortium name="Epichloe bromicola genome sequencing consortium"/>
            <person name="Miura A."/>
            <person name="Imano S."/>
            <person name="Ashida A."/>
            <person name="Sato I."/>
            <person name="Chiba S."/>
            <person name="Tanaka A."/>
            <person name="Camagna M."/>
            <person name="Takemoto D."/>
        </authorList>
    </citation>
    <scope>NUCLEOTIDE SEQUENCE [LARGE SCALE GENOMIC DNA]</scope>
    <source>
        <strain evidence="3">DP</strain>
    </source>
</reference>
<gene>
    <name evidence="2" type="primary">g7312</name>
    <name evidence="2" type="ORF">EsDP_00007312</name>
</gene>
<accession>A0ABQ0D066</accession>
<comment type="caution">
    <text evidence="2">The sequence shown here is derived from an EMBL/GenBank/DDBJ whole genome shotgun (WGS) entry which is preliminary data.</text>
</comment>
<dbReference type="PANTHER" id="PTHR21310:SF37">
    <property type="entry name" value="AMINOGLYCOSIDE PHOSPHOTRANSFERASE DOMAIN-CONTAINING PROTEIN"/>
    <property type="match status" value="1"/>
</dbReference>
<keyword evidence="3" id="KW-1185">Reference proteome</keyword>
<dbReference type="PANTHER" id="PTHR21310">
    <property type="entry name" value="AMINOGLYCOSIDE PHOSPHOTRANSFERASE-RELATED-RELATED"/>
    <property type="match status" value="1"/>
</dbReference>
<name>A0ABQ0D066_9HYPO</name>
<dbReference type="Pfam" id="PF01636">
    <property type="entry name" value="APH"/>
    <property type="match status" value="1"/>
</dbReference>
<dbReference type="EMBL" id="BAAFGZ010000619">
    <property type="protein sequence ID" value="GAB0139097.1"/>
    <property type="molecule type" value="Genomic_DNA"/>
</dbReference>
<dbReference type="InterPro" id="IPR051678">
    <property type="entry name" value="AGP_Transferase"/>
</dbReference>
<proteinExistence type="predicted"/>
<dbReference type="Gene3D" id="3.30.200.20">
    <property type="entry name" value="Phosphorylase Kinase, domain 1"/>
    <property type="match status" value="1"/>
</dbReference>
<dbReference type="Proteomes" id="UP001562357">
    <property type="component" value="Unassembled WGS sequence"/>
</dbReference>
<sequence length="470" mass="55288">MREMEPRMPFDDVSWEESENIESAWVRFILEETSLRAIGDFIVKHRQGIPVEMCDPKAGAFNVLFRMKFRDGGSAVIRFPKPGCTMFPEEKIRNEVATIRYIQDNTSIPVPFILHWGTREESPLRLGPFIIMEYINHETDVGKVLNMPELDWQDRPRLNPHVDLDTLDTLYRQLADILLQLSKLEFPKIGSLEEIADFEWEVRRRPLSIHMNELVRVGTLPRRKLPESTFANSSEYFEALAQLHSDHLEHQRNDAVDSETDCRRKYIARRLFCKLIKERKVASGAHANGPFKLWCDDFRPTNVLLDANMQIVAVVDWEFTYAAPAEFCFAPPWWLLLEQPEYWPDGIEDWKEIYEVRLKTFLKAMMDAEESAIASGRLKEDQRLSPKMKASWDSGDFWFIYGARKNFAFDAIFWRELHPRFFEKAEVSPEDAWMTRLSEMDELEKTDMQEFVERKMKSMGTRVLAWEPDE</sequence>
<protein>
    <recommendedName>
        <fullName evidence="1">Aminoglycoside phosphotransferase domain-containing protein</fullName>
    </recommendedName>
</protein>
<feature type="domain" description="Aminoglycoside phosphotransferase" evidence="1">
    <location>
        <begin position="70"/>
        <end position="325"/>
    </location>
</feature>
<dbReference type="InterPro" id="IPR002575">
    <property type="entry name" value="Aminoglycoside_PTrfase"/>
</dbReference>
<dbReference type="InterPro" id="IPR011009">
    <property type="entry name" value="Kinase-like_dom_sf"/>
</dbReference>
<dbReference type="SUPFAM" id="SSF56112">
    <property type="entry name" value="Protein kinase-like (PK-like)"/>
    <property type="match status" value="1"/>
</dbReference>
<evidence type="ECO:0000313" key="2">
    <source>
        <dbReference type="EMBL" id="GAB0139097.1"/>
    </source>
</evidence>
<evidence type="ECO:0000313" key="3">
    <source>
        <dbReference type="Proteomes" id="UP001562357"/>
    </source>
</evidence>